<comment type="caution">
    <text evidence="1">The sequence shown here is derived from an EMBL/GenBank/DDBJ whole genome shotgun (WGS) entry which is preliminary data.</text>
</comment>
<name>A0ABY1KHB5_9BACL</name>
<accession>A0ABY1KHB5</accession>
<dbReference type="EMBL" id="FTNK01000033">
    <property type="protein sequence ID" value="SIR68461.1"/>
    <property type="molecule type" value="Genomic_DNA"/>
</dbReference>
<dbReference type="Proteomes" id="UP000186666">
    <property type="component" value="Unassembled WGS sequence"/>
</dbReference>
<reference evidence="1 2" key="1">
    <citation type="submission" date="2017-01" db="EMBL/GenBank/DDBJ databases">
        <authorList>
            <person name="Varghese N."/>
            <person name="Submissions S."/>
        </authorList>
    </citation>
    <scope>NUCLEOTIDE SEQUENCE [LARGE SCALE GENOMIC DNA]</scope>
    <source>
        <strain evidence="1 2">ATCC 23464</strain>
    </source>
</reference>
<evidence type="ECO:0000313" key="2">
    <source>
        <dbReference type="Proteomes" id="UP000186666"/>
    </source>
</evidence>
<dbReference type="RefSeq" id="WP_211269787.1">
    <property type="nucleotide sequence ID" value="NZ_FTNK01000033.1"/>
</dbReference>
<keyword evidence="2" id="KW-1185">Reference proteome</keyword>
<organism evidence="1 2">
    <name type="scientific">Paenibacillus macquariensis</name>
    <dbReference type="NCBI Taxonomy" id="948756"/>
    <lineage>
        <taxon>Bacteria</taxon>
        <taxon>Bacillati</taxon>
        <taxon>Bacillota</taxon>
        <taxon>Bacilli</taxon>
        <taxon>Bacillales</taxon>
        <taxon>Paenibacillaceae</taxon>
        <taxon>Paenibacillus</taxon>
    </lineage>
</organism>
<proteinExistence type="predicted"/>
<gene>
    <name evidence="1" type="ORF">SAMN05421578_1336</name>
</gene>
<protein>
    <submittedName>
        <fullName evidence="1">Uncharacterized protein</fullName>
    </submittedName>
</protein>
<evidence type="ECO:0000313" key="1">
    <source>
        <dbReference type="EMBL" id="SIR68461.1"/>
    </source>
</evidence>
<sequence length="58" mass="6840">MRKRYRKSAKKEKVKGTDQMNHQYNLQFEKLCDTLKLGEIIKTPEIISGGQVSWKMEP</sequence>